<protein>
    <submittedName>
        <fullName evidence="2">Uncharacterized protein</fullName>
    </submittedName>
</protein>
<dbReference type="RefSeq" id="WP_061143566.1">
    <property type="nucleotide sequence ID" value="NZ_LNNH01000039.1"/>
</dbReference>
<dbReference type="Proteomes" id="UP000064189">
    <property type="component" value="Unassembled WGS sequence"/>
</dbReference>
<keyword evidence="1" id="KW-0472">Membrane</keyword>
<dbReference type="EMBL" id="LNNH01000039">
    <property type="protein sequence ID" value="KWW15478.1"/>
    <property type="molecule type" value="Genomic_DNA"/>
</dbReference>
<keyword evidence="3" id="KW-1185">Reference proteome</keyword>
<keyword evidence="1" id="KW-1133">Transmembrane helix</keyword>
<dbReference type="AlphaFoldDB" id="A0A109MUK8"/>
<keyword evidence="1" id="KW-0812">Transmembrane</keyword>
<accession>A0A109MUK8</accession>
<evidence type="ECO:0000256" key="1">
    <source>
        <dbReference type="SAM" id="Phobius"/>
    </source>
</evidence>
<reference evidence="2 3" key="1">
    <citation type="submission" date="2015-11" db="EMBL/GenBank/DDBJ databases">
        <title>Genome Sequence of Bacillus simplex strain VanAntwerpen2.</title>
        <authorList>
            <person name="Couger M.B."/>
        </authorList>
    </citation>
    <scope>NUCLEOTIDE SEQUENCE [LARGE SCALE GENOMIC DNA]</scope>
    <source>
        <strain evidence="2 3">VanAntwerpen02</strain>
    </source>
</reference>
<comment type="caution">
    <text evidence="2">The sequence shown here is derived from an EMBL/GenBank/DDBJ whole genome shotgun (WGS) entry which is preliminary data.</text>
</comment>
<evidence type="ECO:0000313" key="3">
    <source>
        <dbReference type="Proteomes" id="UP000064189"/>
    </source>
</evidence>
<sequence>MVEKDHQEQKNVSYGAKVVDFKQLSKNVSSAKSTILESSAAMISAGIGALYWWTVVGLIGATGTAGLAAYQIYSASNSAKADMKEAYNLLK</sequence>
<name>A0A109MUK8_9BACI</name>
<organism evidence="2 3">
    <name type="scientific">Peribacillus simplex</name>
    <dbReference type="NCBI Taxonomy" id="1478"/>
    <lineage>
        <taxon>Bacteria</taxon>
        <taxon>Bacillati</taxon>
        <taxon>Bacillota</taxon>
        <taxon>Bacilli</taxon>
        <taxon>Bacillales</taxon>
        <taxon>Bacillaceae</taxon>
        <taxon>Peribacillus</taxon>
    </lineage>
</organism>
<gene>
    <name evidence="2" type="ORF">AS888_08065</name>
</gene>
<feature type="transmembrane region" description="Helical" evidence="1">
    <location>
        <begin position="50"/>
        <end position="73"/>
    </location>
</feature>
<evidence type="ECO:0000313" key="2">
    <source>
        <dbReference type="EMBL" id="KWW15478.1"/>
    </source>
</evidence>
<proteinExistence type="predicted"/>